<gene>
    <name evidence="2" type="ORF">MKW35_08800</name>
</gene>
<accession>A0ABS9RIE1</accession>
<sequence length="206" mass="24001">MSRKRITIIGILLFAIGFLLWNFGFFTSYNYLTAKADISNGKLQKIAIGEQLLMPKQMDEISQKYGFTNIAFGCIVSQSEINGIDIYNRQMDKHLTELNDTNWKEKYRKEIDSLIDLKVYGEVPDSAFWIEKDGNGNWFNVDWIHNHKNNAIISIYDKSGKLIIKSKFMKICPIDELKFIEDLKAEIDFYDGENIQLKDNCYLLKN</sequence>
<evidence type="ECO:0000313" key="2">
    <source>
        <dbReference type="EMBL" id="MCH4552718.1"/>
    </source>
</evidence>
<name>A0ABS9RIE1_9FLAO</name>
<keyword evidence="3" id="KW-1185">Reference proteome</keyword>
<comment type="caution">
    <text evidence="2">The sequence shown here is derived from an EMBL/GenBank/DDBJ whole genome shotgun (WGS) entry which is preliminary data.</text>
</comment>
<evidence type="ECO:0000256" key="1">
    <source>
        <dbReference type="SAM" id="Phobius"/>
    </source>
</evidence>
<organism evidence="2 3">
    <name type="scientific">Aestuariibaculum lutulentum</name>
    <dbReference type="NCBI Taxonomy" id="2920935"/>
    <lineage>
        <taxon>Bacteria</taxon>
        <taxon>Pseudomonadati</taxon>
        <taxon>Bacteroidota</taxon>
        <taxon>Flavobacteriia</taxon>
        <taxon>Flavobacteriales</taxon>
        <taxon>Flavobacteriaceae</taxon>
    </lineage>
</organism>
<dbReference type="Proteomes" id="UP001156141">
    <property type="component" value="Unassembled WGS sequence"/>
</dbReference>
<keyword evidence="1" id="KW-0812">Transmembrane</keyword>
<evidence type="ECO:0000313" key="3">
    <source>
        <dbReference type="Proteomes" id="UP001156141"/>
    </source>
</evidence>
<proteinExistence type="predicted"/>
<reference evidence="2" key="1">
    <citation type="submission" date="2022-02" db="EMBL/GenBank/DDBJ databases">
        <title>Aestuariibaculum sp., a marine bacterium isolated from sediment in Guangxi.</title>
        <authorList>
            <person name="Ying J."/>
        </authorList>
    </citation>
    <scope>NUCLEOTIDE SEQUENCE</scope>
    <source>
        <strain evidence="2">L182</strain>
    </source>
</reference>
<dbReference type="EMBL" id="JAKVQD010000002">
    <property type="protein sequence ID" value="MCH4552718.1"/>
    <property type="molecule type" value="Genomic_DNA"/>
</dbReference>
<keyword evidence="1" id="KW-1133">Transmembrane helix</keyword>
<protein>
    <submittedName>
        <fullName evidence="2">Uncharacterized protein</fullName>
    </submittedName>
</protein>
<dbReference type="RefSeq" id="WP_240573067.1">
    <property type="nucleotide sequence ID" value="NZ_CP136709.1"/>
</dbReference>
<keyword evidence="1" id="KW-0472">Membrane</keyword>
<feature type="transmembrane region" description="Helical" evidence="1">
    <location>
        <begin position="7"/>
        <end position="32"/>
    </location>
</feature>